<proteinExistence type="predicted"/>
<name>A0AA42ARA2_PAPNU</name>
<keyword evidence="1" id="KW-1133">Transmembrane helix</keyword>
<feature type="transmembrane region" description="Helical" evidence="1">
    <location>
        <begin position="91"/>
        <end position="117"/>
    </location>
</feature>
<feature type="non-terminal residue" evidence="2">
    <location>
        <position position="1"/>
    </location>
</feature>
<evidence type="ECO:0000313" key="2">
    <source>
        <dbReference type="EMBL" id="MCL7039882.1"/>
    </source>
</evidence>
<evidence type="ECO:0000313" key="3">
    <source>
        <dbReference type="Proteomes" id="UP001177140"/>
    </source>
</evidence>
<keyword evidence="3" id="KW-1185">Reference proteome</keyword>
<keyword evidence="1" id="KW-0812">Transmembrane</keyword>
<accession>A0AA42ARA2</accession>
<dbReference type="EMBL" id="JAJJMA010206020">
    <property type="protein sequence ID" value="MCL7039882.1"/>
    <property type="molecule type" value="Genomic_DNA"/>
</dbReference>
<dbReference type="PANTHER" id="PTHR31414:SF18">
    <property type="entry name" value="TRANSMEMBRANE PROTEIN-RELATED"/>
    <property type="match status" value="1"/>
</dbReference>
<reference evidence="2" key="1">
    <citation type="submission" date="2022-03" db="EMBL/GenBank/DDBJ databases">
        <title>A functionally conserved STORR gene fusion in Papaver species that diverged 16.8 million years ago.</title>
        <authorList>
            <person name="Catania T."/>
        </authorList>
    </citation>
    <scope>NUCLEOTIDE SEQUENCE</scope>
    <source>
        <strain evidence="2">S-191538</strain>
    </source>
</reference>
<gene>
    <name evidence="2" type="ORF">MKW94_019842</name>
</gene>
<dbReference type="InterPro" id="IPR040283">
    <property type="entry name" value="DDB_G0292058-like"/>
</dbReference>
<dbReference type="AlphaFoldDB" id="A0AA42ARA2"/>
<dbReference type="PANTHER" id="PTHR31414">
    <property type="entry name" value="TRANSMEMBRANE PROTEIN DDB_G0292058"/>
    <property type="match status" value="1"/>
</dbReference>
<evidence type="ECO:0000256" key="1">
    <source>
        <dbReference type="SAM" id="Phobius"/>
    </source>
</evidence>
<feature type="transmembrane region" description="Helical" evidence="1">
    <location>
        <begin position="123"/>
        <end position="142"/>
    </location>
</feature>
<dbReference type="GO" id="GO:0016020">
    <property type="term" value="C:membrane"/>
    <property type="evidence" value="ECO:0007669"/>
    <property type="project" value="TreeGrafter"/>
</dbReference>
<dbReference type="Proteomes" id="UP001177140">
    <property type="component" value="Unassembled WGS sequence"/>
</dbReference>
<comment type="caution">
    <text evidence="2">The sequence shown here is derived from an EMBL/GenBank/DDBJ whole genome shotgun (WGS) entry which is preliminary data.</text>
</comment>
<sequence length="200" mass="21957">AASGVVLGGSSKFHSKAKTIMHIIVDTADGASDTLHNVTDAMRSIPENLGTFENKTETIGFPNSTTGRLDNEAAEIRRQAKKNRDMIEKGLSIMYITTTIVVTLNLIALIALSVAGILKFRRAIYMLIIMSWLLAVLCWAYFGLYYSIAMFLGDTCTALKDFQQDPNNSSLSSIVPCDELRSAKSVLLDTRIGVYNLINQ</sequence>
<organism evidence="2 3">
    <name type="scientific">Papaver nudicaule</name>
    <name type="common">Iceland poppy</name>
    <dbReference type="NCBI Taxonomy" id="74823"/>
    <lineage>
        <taxon>Eukaryota</taxon>
        <taxon>Viridiplantae</taxon>
        <taxon>Streptophyta</taxon>
        <taxon>Embryophyta</taxon>
        <taxon>Tracheophyta</taxon>
        <taxon>Spermatophyta</taxon>
        <taxon>Magnoliopsida</taxon>
        <taxon>Ranunculales</taxon>
        <taxon>Papaveraceae</taxon>
        <taxon>Papaveroideae</taxon>
        <taxon>Papaver</taxon>
    </lineage>
</organism>
<protein>
    <submittedName>
        <fullName evidence="2">Uncharacterized protein</fullName>
    </submittedName>
</protein>
<keyword evidence="1" id="KW-0472">Membrane</keyword>
<feature type="non-terminal residue" evidence="2">
    <location>
        <position position="200"/>
    </location>
</feature>